<dbReference type="InterPro" id="IPR050447">
    <property type="entry name" value="Erg6_SMT_methyltransf"/>
</dbReference>
<evidence type="ECO:0000259" key="1">
    <source>
        <dbReference type="Pfam" id="PF13649"/>
    </source>
</evidence>
<dbReference type="SUPFAM" id="SSF53335">
    <property type="entry name" value="S-adenosyl-L-methionine-dependent methyltransferases"/>
    <property type="match status" value="1"/>
</dbReference>
<keyword evidence="2" id="KW-0808">Transferase</keyword>
<keyword evidence="3" id="KW-1185">Reference proteome</keyword>
<dbReference type="CDD" id="cd02440">
    <property type="entry name" value="AdoMet_MTases"/>
    <property type="match status" value="1"/>
</dbReference>
<dbReference type="Proteomes" id="UP000286680">
    <property type="component" value="Unassembled WGS sequence"/>
</dbReference>
<accession>A0AA94JED1</accession>
<dbReference type="RefSeq" id="WP_126819081.1">
    <property type="nucleotide sequence ID" value="NZ_PIPS01000001.1"/>
</dbReference>
<organism evidence="2 3">
    <name type="scientific">Idiomarina aquatica</name>
    <dbReference type="NCBI Taxonomy" id="1327752"/>
    <lineage>
        <taxon>Bacteria</taxon>
        <taxon>Pseudomonadati</taxon>
        <taxon>Pseudomonadota</taxon>
        <taxon>Gammaproteobacteria</taxon>
        <taxon>Alteromonadales</taxon>
        <taxon>Idiomarinaceae</taxon>
        <taxon>Idiomarina</taxon>
    </lineage>
</organism>
<dbReference type="PANTHER" id="PTHR44068">
    <property type="entry name" value="ZGC:194242"/>
    <property type="match status" value="1"/>
</dbReference>
<keyword evidence="2" id="KW-0489">Methyltransferase</keyword>
<dbReference type="InterPro" id="IPR041698">
    <property type="entry name" value="Methyltransf_25"/>
</dbReference>
<dbReference type="GO" id="GO:0032259">
    <property type="term" value="P:methylation"/>
    <property type="evidence" value="ECO:0007669"/>
    <property type="project" value="UniProtKB-KW"/>
</dbReference>
<dbReference type="PANTHER" id="PTHR44068:SF11">
    <property type="entry name" value="GERANYL DIPHOSPHATE 2-C-METHYLTRANSFERASE"/>
    <property type="match status" value="1"/>
</dbReference>
<feature type="domain" description="Methyltransferase" evidence="1">
    <location>
        <begin position="44"/>
        <end position="137"/>
    </location>
</feature>
<evidence type="ECO:0000313" key="2">
    <source>
        <dbReference type="EMBL" id="RUO44521.1"/>
    </source>
</evidence>
<comment type="caution">
    <text evidence="2">The sequence shown here is derived from an EMBL/GenBank/DDBJ whole genome shotgun (WGS) entry which is preliminary data.</text>
</comment>
<dbReference type="InterPro" id="IPR029063">
    <property type="entry name" value="SAM-dependent_MTases_sf"/>
</dbReference>
<reference evidence="3" key="1">
    <citation type="journal article" date="2018" name="Front. Microbiol.">
        <title>Genome-Based Analysis Reveals the Taxonomy and Diversity of the Family Idiomarinaceae.</title>
        <authorList>
            <person name="Liu Y."/>
            <person name="Lai Q."/>
            <person name="Shao Z."/>
        </authorList>
    </citation>
    <scope>NUCLEOTIDE SEQUENCE [LARGE SCALE GENOMIC DNA]</scope>
    <source>
        <strain evidence="3">SN-14</strain>
    </source>
</reference>
<dbReference type="Gene3D" id="3.40.50.150">
    <property type="entry name" value="Vaccinia Virus protein VP39"/>
    <property type="match status" value="1"/>
</dbReference>
<protein>
    <submittedName>
        <fullName evidence="2">SAM-dependent methyltransferase</fullName>
    </submittedName>
</protein>
<dbReference type="Pfam" id="PF13649">
    <property type="entry name" value="Methyltransf_25"/>
    <property type="match status" value="1"/>
</dbReference>
<sequence>MNEQERYMQDFFKVFNGVERWGPGTAADTLHALKQLPTPPKTLLEIGCGKGAATLVLANALDAHITAIDNEQTALDKLSEHLHANGLTQRVKPLNMSMADIDFPDESFDTLWCETSIYVLGVEKALAAWKRLLKPGGFMVFNDLVWLTDSRSQEAAEFWSREYPDMQTVGKRQAQIQQAGYELINTFTMDEKGWHDYYQPLAHRLSELRPEQPDSPAFNDIATEIAIYEKYLSEFGYQFFIARKVG</sequence>
<dbReference type="GO" id="GO:0008168">
    <property type="term" value="F:methyltransferase activity"/>
    <property type="evidence" value="ECO:0007669"/>
    <property type="project" value="UniProtKB-KW"/>
</dbReference>
<dbReference type="EMBL" id="PIPS01000001">
    <property type="protein sequence ID" value="RUO44521.1"/>
    <property type="molecule type" value="Genomic_DNA"/>
</dbReference>
<dbReference type="AlphaFoldDB" id="A0AA94JED1"/>
<gene>
    <name evidence="2" type="ORF">CWE23_00280</name>
</gene>
<proteinExistence type="predicted"/>
<name>A0AA94JED1_9GAMM</name>
<evidence type="ECO:0000313" key="3">
    <source>
        <dbReference type="Proteomes" id="UP000286680"/>
    </source>
</evidence>